<accession>A0AA38W5D5</accession>
<dbReference type="Proteomes" id="UP001172457">
    <property type="component" value="Chromosome 5"/>
</dbReference>
<name>A0AA38W5D5_9ASTR</name>
<dbReference type="EC" id="1.1.1.100" evidence="3"/>
<proteinExistence type="inferred from homology"/>
<comment type="caution">
    <text evidence="11">The sequence shown here is derived from an EMBL/GenBank/DDBJ whole genome shotgun (WGS) entry which is preliminary data.</text>
</comment>
<evidence type="ECO:0000256" key="6">
    <source>
        <dbReference type="ARBA" id="ARBA00023002"/>
    </source>
</evidence>
<evidence type="ECO:0000256" key="8">
    <source>
        <dbReference type="ARBA" id="ARBA00048508"/>
    </source>
</evidence>
<keyword evidence="7" id="KW-0443">Lipid metabolism</keyword>
<keyword evidence="4" id="KW-0444">Lipid biosynthesis</keyword>
<comment type="similarity">
    <text evidence="2 9">Belongs to the short-chain dehydrogenases/reductases (SDR) family.</text>
</comment>
<dbReference type="Gene3D" id="3.40.50.720">
    <property type="entry name" value="NAD(P)-binding Rossmann-like Domain"/>
    <property type="match status" value="1"/>
</dbReference>
<evidence type="ECO:0000256" key="1">
    <source>
        <dbReference type="ARBA" id="ARBA00005194"/>
    </source>
</evidence>
<dbReference type="GO" id="GO:0004316">
    <property type="term" value="F:3-oxoacyl-[acyl-carrier-protein] reductase (NADPH) activity"/>
    <property type="evidence" value="ECO:0007669"/>
    <property type="project" value="UniProtKB-EC"/>
</dbReference>
<organism evidence="11 12">
    <name type="scientific">Centaurea solstitialis</name>
    <name type="common">yellow star-thistle</name>
    <dbReference type="NCBI Taxonomy" id="347529"/>
    <lineage>
        <taxon>Eukaryota</taxon>
        <taxon>Viridiplantae</taxon>
        <taxon>Streptophyta</taxon>
        <taxon>Embryophyta</taxon>
        <taxon>Tracheophyta</taxon>
        <taxon>Spermatophyta</taxon>
        <taxon>Magnoliopsida</taxon>
        <taxon>eudicotyledons</taxon>
        <taxon>Gunneridae</taxon>
        <taxon>Pentapetalae</taxon>
        <taxon>asterids</taxon>
        <taxon>campanulids</taxon>
        <taxon>Asterales</taxon>
        <taxon>Asteraceae</taxon>
        <taxon>Carduoideae</taxon>
        <taxon>Cardueae</taxon>
        <taxon>Centaureinae</taxon>
        <taxon>Centaurea</taxon>
    </lineage>
</organism>
<dbReference type="SUPFAM" id="SSF51735">
    <property type="entry name" value="NAD(P)-binding Rossmann-fold domains"/>
    <property type="match status" value="1"/>
</dbReference>
<dbReference type="CDD" id="cd05333">
    <property type="entry name" value="BKR_SDR_c"/>
    <property type="match status" value="1"/>
</dbReference>
<evidence type="ECO:0000256" key="2">
    <source>
        <dbReference type="ARBA" id="ARBA00006484"/>
    </source>
</evidence>
<evidence type="ECO:0000259" key="10">
    <source>
        <dbReference type="SMART" id="SM00822"/>
    </source>
</evidence>
<evidence type="ECO:0000313" key="12">
    <source>
        <dbReference type="Proteomes" id="UP001172457"/>
    </source>
</evidence>
<dbReference type="PROSITE" id="PS00061">
    <property type="entry name" value="ADH_SHORT"/>
    <property type="match status" value="1"/>
</dbReference>
<dbReference type="GO" id="GO:0006633">
    <property type="term" value="P:fatty acid biosynthetic process"/>
    <property type="evidence" value="ECO:0007669"/>
    <property type="project" value="UniProtKB-KW"/>
</dbReference>
<dbReference type="Pfam" id="PF00106">
    <property type="entry name" value="adh_short"/>
    <property type="match status" value="1"/>
</dbReference>
<evidence type="ECO:0000256" key="7">
    <source>
        <dbReference type="ARBA" id="ARBA00023160"/>
    </source>
</evidence>
<dbReference type="NCBIfam" id="NF009466">
    <property type="entry name" value="PRK12826.1-2"/>
    <property type="match status" value="1"/>
</dbReference>
<evidence type="ECO:0000256" key="9">
    <source>
        <dbReference type="RuleBase" id="RU000363"/>
    </source>
</evidence>
<feature type="domain" description="Ketoreductase" evidence="10">
    <location>
        <begin position="91"/>
        <end position="265"/>
    </location>
</feature>
<dbReference type="InterPro" id="IPR050259">
    <property type="entry name" value="SDR"/>
</dbReference>
<keyword evidence="12" id="KW-1185">Reference proteome</keyword>
<dbReference type="AlphaFoldDB" id="A0AA38W5D5"/>
<evidence type="ECO:0000313" key="11">
    <source>
        <dbReference type="EMBL" id="KAJ9549352.1"/>
    </source>
</evidence>
<dbReference type="SMART" id="SM00822">
    <property type="entry name" value="PKS_KR"/>
    <property type="match status" value="1"/>
</dbReference>
<reference evidence="11" key="1">
    <citation type="submission" date="2023-03" db="EMBL/GenBank/DDBJ databases">
        <title>Chromosome-scale reference genome and RAD-based genetic map of yellow starthistle (Centaurea solstitialis) reveal putative structural variation and QTLs associated with invader traits.</title>
        <authorList>
            <person name="Reatini B."/>
            <person name="Cang F.A."/>
            <person name="Jiang Q."/>
            <person name="Mckibben M.T.W."/>
            <person name="Barker M.S."/>
            <person name="Rieseberg L.H."/>
            <person name="Dlugosch K.M."/>
        </authorList>
    </citation>
    <scope>NUCLEOTIDE SEQUENCE</scope>
    <source>
        <strain evidence="11">CAN-66</strain>
        <tissue evidence="11">Leaf</tissue>
    </source>
</reference>
<evidence type="ECO:0000256" key="3">
    <source>
        <dbReference type="ARBA" id="ARBA00012948"/>
    </source>
</evidence>
<evidence type="ECO:0000256" key="4">
    <source>
        <dbReference type="ARBA" id="ARBA00022516"/>
    </source>
</evidence>
<dbReference type="EMBL" id="JARYMX010000005">
    <property type="protein sequence ID" value="KAJ9549352.1"/>
    <property type="molecule type" value="Genomic_DNA"/>
</dbReference>
<keyword evidence="5" id="KW-0276">Fatty acid metabolism</keyword>
<dbReference type="PANTHER" id="PTHR42879">
    <property type="entry name" value="3-OXOACYL-(ACYL-CARRIER-PROTEIN) REDUCTASE"/>
    <property type="match status" value="1"/>
</dbReference>
<dbReference type="PANTHER" id="PTHR42879:SF2">
    <property type="entry name" value="3-OXOACYL-[ACYL-CARRIER-PROTEIN] REDUCTASE FABG"/>
    <property type="match status" value="1"/>
</dbReference>
<gene>
    <name evidence="11" type="ORF">OSB04_021895</name>
</gene>
<comment type="catalytic activity">
    <reaction evidence="8">
        <text>a (3R)-hydroxyacyl-[ACP] + NADP(+) = a 3-oxoacyl-[ACP] + NADPH + H(+)</text>
        <dbReference type="Rhea" id="RHEA:17397"/>
        <dbReference type="Rhea" id="RHEA-COMP:9916"/>
        <dbReference type="Rhea" id="RHEA-COMP:9945"/>
        <dbReference type="ChEBI" id="CHEBI:15378"/>
        <dbReference type="ChEBI" id="CHEBI:57783"/>
        <dbReference type="ChEBI" id="CHEBI:58349"/>
        <dbReference type="ChEBI" id="CHEBI:78776"/>
        <dbReference type="ChEBI" id="CHEBI:78827"/>
        <dbReference type="EC" id="1.1.1.100"/>
    </reaction>
</comment>
<dbReference type="InterPro" id="IPR057326">
    <property type="entry name" value="KR_dom"/>
</dbReference>
<comment type="pathway">
    <text evidence="1">Lipid metabolism; fatty acid biosynthesis.</text>
</comment>
<sequence length="335" mass="35798">MAAFASFVAFKSIGITDNSGIIGANKRFTFSGKKFSSIQIQRSFDYTQCRSSKYLVRSNANFMVVLAGLKAHVVAIQQTCVEEATQTVEPPIVIVTGASRGIGKAVALALGKARCKVLVNYARSSKDADEVCNQIKTMGGEALAFRGDVSKEPDVASMFKTAVDAWGSVDILVNNAGITRDGLLLTMKPSQWQEVIDLNLTGVFLCTQGRIINISSVAGLSGNAGQANYSAAKAGVFGFTKAVAKEYARRGITVNVVAPGLITTDLTNPLGEDSLKEYLKRISLGRFGRPEEVAGLIEFLALNPAASYMTGQVSTQPNSIVICYLVFSCVEHLKE</sequence>
<keyword evidence="6" id="KW-0560">Oxidoreductase</keyword>
<dbReference type="PRINTS" id="PR00080">
    <property type="entry name" value="SDRFAMILY"/>
</dbReference>
<protein>
    <recommendedName>
        <fullName evidence="3">3-oxoacyl-[acyl-carrier-protein] reductase</fullName>
        <ecNumber evidence="3">1.1.1.100</ecNumber>
    </recommendedName>
</protein>
<dbReference type="PRINTS" id="PR00081">
    <property type="entry name" value="GDHRDH"/>
</dbReference>
<dbReference type="InterPro" id="IPR002347">
    <property type="entry name" value="SDR_fam"/>
</dbReference>
<dbReference type="InterPro" id="IPR036291">
    <property type="entry name" value="NAD(P)-bd_dom_sf"/>
</dbReference>
<dbReference type="InterPro" id="IPR020904">
    <property type="entry name" value="Sc_DH/Rdtase_CS"/>
</dbReference>
<keyword evidence="7" id="KW-0275">Fatty acid biosynthesis</keyword>
<evidence type="ECO:0000256" key="5">
    <source>
        <dbReference type="ARBA" id="ARBA00022832"/>
    </source>
</evidence>
<dbReference type="FunFam" id="3.40.50.720:FF:000173">
    <property type="entry name" value="3-oxoacyl-[acyl-carrier protein] reductase"/>
    <property type="match status" value="1"/>
</dbReference>